<reference evidence="1 2" key="1">
    <citation type="journal article" date="2018" name="Front. Plant Sci.">
        <title>Red Clover (Trifolium pratense) and Zigzag Clover (T. medium) - A Picture of Genomic Similarities and Differences.</title>
        <authorList>
            <person name="Dluhosova J."/>
            <person name="Istvanek J."/>
            <person name="Nedelnik J."/>
            <person name="Repkova J."/>
        </authorList>
    </citation>
    <scope>NUCLEOTIDE SEQUENCE [LARGE SCALE GENOMIC DNA]</scope>
    <source>
        <strain evidence="2">cv. 10/8</strain>
        <tissue evidence="1">Leaf</tissue>
    </source>
</reference>
<evidence type="ECO:0000313" key="2">
    <source>
        <dbReference type="Proteomes" id="UP000265520"/>
    </source>
</evidence>
<dbReference type="EMBL" id="LXQA010013260">
    <property type="protein sequence ID" value="MCH87974.1"/>
    <property type="molecule type" value="Genomic_DNA"/>
</dbReference>
<keyword evidence="2" id="KW-1185">Reference proteome</keyword>
<accession>A0A392MNX3</accession>
<name>A0A392MNX3_9FABA</name>
<protein>
    <submittedName>
        <fullName evidence="1">TIR-NBS-LRR RCT1 resistance protein</fullName>
    </submittedName>
</protein>
<evidence type="ECO:0000313" key="1">
    <source>
        <dbReference type="EMBL" id="MCH87974.1"/>
    </source>
</evidence>
<proteinExistence type="predicted"/>
<comment type="caution">
    <text evidence="1">The sequence shown here is derived from an EMBL/GenBank/DDBJ whole genome shotgun (WGS) entry which is preliminary data.</text>
</comment>
<dbReference type="Proteomes" id="UP000265520">
    <property type="component" value="Unassembled WGS sequence"/>
</dbReference>
<gene>
    <name evidence="1" type="ORF">A2U01_0008855</name>
</gene>
<organism evidence="1 2">
    <name type="scientific">Trifolium medium</name>
    <dbReference type="NCBI Taxonomy" id="97028"/>
    <lineage>
        <taxon>Eukaryota</taxon>
        <taxon>Viridiplantae</taxon>
        <taxon>Streptophyta</taxon>
        <taxon>Embryophyta</taxon>
        <taxon>Tracheophyta</taxon>
        <taxon>Spermatophyta</taxon>
        <taxon>Magnoliopsida</taxon>
        <taxon>eudicotyledons</taxon>
        <taxon>Gunneridae</taxon>
        <taxon>Pentapetalae</taxon>
        <taxon>rosids</taxon>
        <taxon>fabids</taxon>
        <taxon>Fabales</taxon>
        <taxon>Fabaceae</taxon>
        <taxon>Papilionoideae</taxon>
        <taxon>50 kb inversion clade</taxon>
        <taxon>NPAAA clade</taxon>
        <taxon>Hologalegina</taxon>
        <taxon>IRL clade</taxon>
        <taxon>Trifolieae</taxon>
        <taxon>Trifolium</taxon>
    </lineage>
</organism>
<dbReference type="AlphaFoldDB" id="A0A392MNX3"/>
<sequence length="121" mass="13628">MFVVHYSSMDNITLEGCPGVLIINYTKTTILVYRRDTLTSFEDDDWKSISSNLEPGTTMLLVPVIGEDENIREDKHLHAVNKNTIVSGDDVMAANKNYAVCLLAVISQQITMLPFLMKMKM</sequence>